<sequence length="870" mass="95993">MSNPRDIPRVVLSGTQYVDAAEFQSYVSRMSPLYAQLHRLKENGGEAVLRIGDHITSPTPVFHTFSNKERGGNFDRKLRHEVPSLATVPDVYFDQNFHLENPRIFRVVSEHSDITSESSSEGNTGGGSVLFPRKSLATNAILQEKLSWHMDIVEMHLANSISMASTTAFSVLGSLKELHTEAAQLAERIALLRNDLSSLQHDIRTKGLVLSQKLRVHRDIRHLHNAVLQLQCILDRVSSCKLLVDEGKAEKALDEFDAIESLMAGEHSQAPKNQASSQGVFNELADLQRHSHFGSKEQVLLAWDAKSRSAQGVYGQNPSALLVNTDRANDLRAALLPSLLGLHRSGSITTAFKDYRQLVLLEIRNALRIILPSSTDNTSFVTSASSNSGGINTLTRERSSVFAQKIQDLGPADAEDLFSSLFVTVIEILRSLRCQSSVLLDITCSTETSVADDPATSLTNRTSIINPSSAEMDSGVGIQEEMHIALDLPNLLIHGADIGHEMISMVLRVRSEQTTSLPLDYFILHYTLSLLFLNECESTSVQAGAPLRTIIDSQVRDFIQAHRARENQLLTQAMSSDTWRDRDFTPEGNEILQQVLECSVSDPPSWTQMSRIWAPVPKEGVHPEGSTDESCAPEDIRGASIEAEIFLLPLSAITCLKGVFNFLRLLLGIAFKASEVALSLISYLHLFDSRCRQLILGAGALTSAGLKNITATNLALAFQALSFISTLIPRISGFVGRHVPAGPANEAIESQFEKVNHAFEEHKDSICRKLIEMMESRVISYSKRARETDWEGETQQDVRKYIVDLVSDTSRLYKAINQLGTVFIEIVVEEESGRKCMVKDIESLDGKLGKIPGFGGLGPYLIDIVKSKGI</sequence>
<dbReference type="OrthoDB" id="10259024at2759"/>
<keyword evidence="5" id="KW-0333">Golgi apparatus</keyword>
<dbReference type="AlphaFoldDB" id="A0A9P5EFH9"/>
<proteinExistence type="inferred from homology"/>
<dbReference type="InterPro" id="IPR039745">
    <property type="entry name" value="Vps54"/>
</dbReference>
<keyword evidence="4" id="KW-0653">Protein transport</keyword>
<evidence type="ECO:0000256" key="4">
    <source>
        <dbReference type="ARBA" id="ARBA00022927"/>
    </source>
</evidence>
<evidence type="ECO:0000256" key="3">
    <source>
        <dbReference type="ARBA" id="ARBA00022448"/>
    </source>
</evidence>
<accession>A0A9P5EFH9</accession>
<dbReference type="PANTHER" id="PTHR12965">
    <property type="entry name" value="VACUOLAR PROTEIN SORTING 54"/>
    <property type="match status" value="1"/>
</dbReference>
<reference evidence="9" key="1">
    <citation type="submission" date="2020-01" db="EMBL/GenBank/DDBJ databases">
        <title>Identification and distribution of gene clusters putatively required for synthesis of sphingolipid metabolism inhibitors in phylogenetically diverse species of the filamentous fungus Fusarium.</title>
        <authorList>
            <person name="Kim H.-S."/>
            <person name="Busman M."/>
            <person name="Brown D.W."/>
            <person name="Divon H."/>
            <person name="Uhlig S."/>
            <person name="Proctor R.H."/>
        </authorList>
    </citation>
    <scope>NUCLEOTIDE SEQUENCE</scope>
    <source>
        <strain evidence="9">NRRL 31653</strain>
    </source>
</reference>
<comment type="similarity">
    <text evidence="2">Belongs to the VPS54 family.</text>
</comment>
<keyword evidence="6 7" id="KW-0175">Coiled coil</keyword>
<dbReference type="InterPro" id="IPR012501">
    <property type="entry name" value="Vps54_C"/>
</dbReference>
<feature type="coiled-coil region" evidence="7">
    <location>
        <begin position="175"/>
        <end position="202"/>
    </location>
</feature>
<gene>
    <name evidence="9" type="ORF">FAGAP_5030</name>
</gene>
<feature type="domain" description="Vacuolar protein sorting-associated protein 54 C-terminal" evidence="8">
    <location>
        <begin position="644"/>
        <end position="777"/>
    </location>
</feature>
<dbReference type="GO" id="GO:0005829">
    <property type="term" value="C:cytosol"/>
    <property type="evidence" value="ECO:0007669"/>
    <property type="project" value="GOC"/>
</dbReference>
<dbReference type="EMBL" id="LUFC02000306">
    <property type="protein sequence ID" value="KAF4498833.1"/>
    <property type="molecule type" value="Genomic_DNA"/>
</dbReference>
<name>A0A9P5EFH9_9HYPO</name>
<evidence type="ECO:0000256" key="7">
    <source>
        <dbReference type="SAM" id="Coils"/>
    </source>
</evidence>
<keyword evidence="3" id="KW-0813">Transport</keyword>
<dbReference type="GO" id="GO:0000938">
    <property type="term" value="C:GARP complex"/>
    <property type="evidence" value="ECO:0007669"/>
    <property type="project" value="InterPro"/>
</dbReference>
<dbReference type="GO" id="GO:0042147">
    <property type="term" value="P:retrograde transport, endosome to Golgi"/>
    <property type="evidence" value="ECO:0007669"/>
    <property type="project" value="InterPro"/>
</dbReference>
<organism evidence="9 10">
    <name type="scientific">Fusarium agapanthi</name>
    <dbReference type="NCBI Taxonomy" id="1803897"/>
    <lineage>
        <taxon>Eukaryota</taxon>
        <taxon>Fungi</taxon>
        <taxon>Dikarya</taxon>
        <taxon>Ascomycota</taxon>
        <taxon>Pezizomycotina</taxon>
        <taxon>Sordariomycetes</taxon>
        <taxon>Hypocreomycetidae</taxon>
        <taxon>Hypocreales</taxon>
        <taxon>Nectriaceae</taxon>
        <taxon>Fusarium</taxon>
        <taxon>Fusarium fujikuroi species complex</taxon>
    </lineage>
</organism>
<evidence type="ECO:0000256" key="6">
    <source>
        <dbReference type="ARBA" id="ARBA00023054"/>
    </source>
</evidence>
<evidence type="ECO:0000256" key="1">
    <source>
        <dbReference type="ARBA" id="ARBA00004601"/>
    </source>
</evidence>
<dbReference type="Proteomes" id="UP000737391">
    <property type="component" value="Unassembled WGS sequence"/>
</dbReference>
<evidence type="ECO:0000259" key="8">
    <source>
        <dbReference type="Pfam" id="PF07928"/>
    </source>
</evidence>
<evidence type="ECO:0000256" key="2">
    <source>
        <dbReference type="ARBA" id="ARBA00009150"/>
    </source>
</evidence>
<evidence type="ECO:0000313" key="9">
    <source>
        <dbReference type="EMBL" id="KAF4498833.1"/>
    </source>
</evidence>
<dbReference type="GO" id="GO:0019905">
    <property type="term" value="F:syntaxin binding"/>
    <property type="evidence" value="ECO:0007669"/>
    <property type="project" value="TreeGrafter"/>
</dbReference>
<comment type="caution">
    <text evidence="9">The sequence shown here is derived from an EMBL/GenBank/DDBJ whole genome shotgun (WGS) entry which is preliminary data.</text>
</comment>
<protein>
    <submittedName>
        <fullName evidence="9">Vacuolar sorting-associated</fullName>
    </submittedName>
</protein>
<evidence type="ECO:0000256" key="5">
    <source>
        <dbReference type="ARBA" id="ARBA00023034"/>
    </source>
</evidence>
<dbReference type="GO" id="GO:0006896">
    <property type="term" value="P:Golgi to vacuole transport"/>
    <property type="evidence" value="ECO:0007669"/>
    <property type="project" value="TreeGrafter"/>
</dbReference>
<dbReference type="PANTHER" id="PTHR12965:SF0">
    <property type="entry name" value="VACUOLAR PROTEIN SORTING-ASSOCIATED PROTEIN 54"/>
    <property type="match status" value="1"/>
</dbReference>
<keyword evidence="10" id="KW-1185">Reference proteome</keyword>
<dbReference type="GO" id="GO:0015031">
    <property type="term" value="P:protein transport"/>
    <property type="evidence" value="ECO:0007669"/>
    <property type="project" value="UniProtKB-KW"/>
</dbReference>
<comment type="subcellular location">
    <subcellularLocation>
        <location evidence="1">Golgi apparatus</location>
        <location evidence="1">trans-Golgi network</location>
    </subcellularLocation>
</comment>
<dbReference type="Pfam" id="PF07928">
    <property type="entry name" value="Vps54"/>
    <property type="match status" value="1"/>
</dbReference>
<evidence type="ECO:0000313" key="10">
    <source>
        <dbReference type="Proteomes" id="UP000737391"/>
    </source>
</evidence>